<dbReference type="SMART" id="SM00342">
    <property type="entry name" value="HTH_ARAC"/>
    <property type="match status" value="1"/>
</dbReference>
<evidence type="ECO:0000256" key="2">
    <source>
        <dbReference type="ARBA" id="ARBA00023125"/>
    </source>
</evidence>
<accession>A0ABQ1YNH9</accession>
<dbReference type="InterPro" id="IPR041522">
    <property type="entry name" value="CdaR_GGDEF"/>
</dbReference>
<dbReference type="InterPro" id="IPR009057">
    <property type="entry name" value="Homeodomain-like_sf"/>
</dbReference>
<dbReference type="Pfam" id="PF12833">
    <property type="entry name" value="HTH_18"/>
    <property type="match status" value="1"/>
</dbReference>
<keyword evidence="2" id="KW-0238">DNA-binding</keyword>
<evidence type="ECO:0000256" key="3">
    <source>
        <dbReference type="ARBA" id="ARBA00023163"/>
    </source>
</evidence>
<comment type="caution">
    <text evidence="5">The sequence shown here is derived from an EMBL/GenBank/DDBJ whole genome shotgun (WGS) entry which is preliminary data.</text>
</comment>
<dbReference type="Proteomes" id="UP000659344">
    <property type="component" value="Unassembled WGS sequence"/>
</dbReference>
<proteinExistence type="predicted"/>
<dbReference type="SUPFAM" id="SSF46689">
    <property type="entry name" value="Homeodomain-like"/>
    <property type="match status" value="1"/>
</dbReference>
<protein>
    <recommendedName>
        <fullName evidence="4">HTH araC/xylS-type domain-containing protein</fullName>
    </recommendedName>
</protein>
<sequence>MRRIRERIHLKSWFARFFFSFVVLLVAVSLSITTLLYQAFSKGSTEQINQISQQRLEQSSNMFEFIMNQARLITLQLSLDNDIIRSINSGDAVSDYFINHASLRKINDLLITNKNIYSITLYNGQNKTLIGTDRDKANAEAATIEWLRDATVQSLGRAVPRKLLVNGPTGTEQNVYTTFYYDKNPDNNEITSAIIVNLKMDSFVNHQSDNLMILDQEGHVVFGSDKSGFLDDISERHYVQRIMESSTNESFTDTIDESKTLVSSAYSEQLGWYFVSIIPYETATAQISDIRHTAFLICLLLLVLALGVSAVLSGMLSSPLSKLARKALSFQSDKGDLPTEKLSEMEILNRFYSNITSQFEQLEASSQRSRVSIKAEYFKELLHGVRIPESDDTKQYKLNVDLIESTTLYVAVLKQDNIRELAERKEEIDYTISTVLYSFTDQFMRSRIPCEIVKVENEIILIFNGGDGNAVPDSVKDVMHELQQEVAHTYGVTITIGIGCAAHGGQEISDSYLSAKEASLYRLVHGDGSIIFYEDMMPQLNSDFEYPYSKQKALLEVVKVGKEEKVGAAVADIFEALKLAPYNMIRLSVHHLLFSVVTATSADSSLTTTSATFIETLGTLQRMESLQSIADWFVQYIQETIQRTKENKKHLKSDLADDIAAFLEEQYGNPDLSIEMVAERFHYNGIYFGRLFKELFNRLFLEYVTELRIRKANEYLKDSKLTVKEIGEKVGFLNSSYFVTWYKKNTGLAPTEYRKRH</sequence>
<name>A0ABQ1YNH9_9BACL</name>
<gene>
    <name evidence="5" type="ORF">GCM10008013_34660</name>
</gene>
<evidence type="ECO:0000313" key="6">
    <source>
        <dbReference type="Proteomes" id="UP000659344"/>
    </source>
</evidence>
<dbReference type="PROSITE" id="PS01124">
    <property type="entry name" value="HTH_ARAC_FAMILY_2"/>
    <property type="match status" value="1"/>
</dbReference>
<dbReference type="RefSeq" id="WP_188541113.1">
    <property type="nucleotide sequence ID" value="NZ_BMFT01000002.1"/>
</dbReference>
<keyword evidence="3" id="KW-0804">Transcription</keyword>
<feature type="domain" description="HTH araC/xylS-type" evidence="4">
    <location>
        <begin position="657"/>
        <end position="756"/>
    </location>
</feature>
<dbReference type="Pfam" id="PF17853">
    <property type="entry name" value="GGDEF_2"/>
    <property type="match status" value="1"/>
</dbReference>
<dbReference type="Gene3D" id="3.30.450.20">
    <property type="entry name" value="PAS domain"/>
    <property type="match status" value="1"/>
</dbReference>
<evidence type="ECO:0000256" key="1">
    <source>
        <dbReference type="ARBA" id="ARBA00023015"/>
    </source>
</evidence>
<reference evidence="6" key="1">
    <citation type="journal article" date="2019" name="Int. J. Syst. Evol. Microbiol.">
        <title>The Global Catalogue of Microorganisms (GCM) 10K type strain sequencing project: providing services to taxonomists for standard genome sequencing and annotation.</title>
        <authorList>
            <consortium name="The Broad Institute Genomics Platform"/>
            <consortium name="The Broad Institute Genome Sequencing Center for Infectious Disease"/>
            <person name="Wu L."/>
            <person name="Ma J."/>
        </authorList>
    </citation>
    <scope>NUCLEOTIDE SEQUENCE [LARGE SCALE GENOMIC DNA]</scope>
    <source>
        <strain evidence="6">CGMCC 1.12769</strain>
    </source>
</reference>
<dbReference type="PANTHER" id="PTHR43280">
    <property type="entry name" value="ARAC-FAMILY TRANSCRIPTIONAL REGULATOR"/>
    <property type="match status" value="1"/>
</dbReference>
<organism evidence="5 6">
    <name type="scientific">Paenibacillus segetis</name>
    <dbReference type="NCBI Taxonomy" id="1325360"/>
    <lineage>
        <taxon>Bacteria</taxon>
        <taxon>Bacillati</taxon>
        <taxon>Bacillota</taxon>
        <taxon>Bacilli</taxon>
        <taxon>Bacillales</taxon>
        <taxon>Paenibacillaceae</taxon>
        <taxon>Paenibacillus</taxon>
    </lineage>
</organism>
<dbReference type="Gene3D" id="1.10.10.60">
    <property type="entry name" value="Homeodomain-like"/>
    <property type="match status" value="2"/>
</dbReference>
<evidence type="ECO:0000259" key="4">
    <source>
        <dbReference type="PROSITE" id="PS01124"/>
    </source>
</evidence>
<dbReference type="PANTHER" id="PTHR43280:SF28">
    <property type="entry name" value="HTH-TYPE TRANSCRIPTIONAL ACTIVATOR RHAS"/>
    <property type="match status" value="1"/>
</dbReference>
<dbReference type="InterPro" id="IPR018060">
    <property type="entry name" value="HTH_AraC"/>
</dbReference>
<keyword evidence="1" id="KW-0805">Transcription regulation</keyword>
<dbReference type="EMBL" id="BMFT01000002">
    <property type="protein sequence ID" value="GGH31112.1"/>
    <property type="molecule type" value="Genomic_DNA"/>
</dbReference>
<keyword evidence="6" id="KW-1185">Reference proteome</keyword>
<evidence type="ECO:0000313" key="5">
    <source>
        <dbReference type="EMBL" id="GGH31112.1"/>
    </source>
</evidence>